<keyword evidence="1" id="KW-0472">Membrane</keyword>
<keyword evidence="3" id="KW-0645">Protease</keyword>
<accession>A0A9E8RYJ5</accession>
<evidence type="ECO:0000259" key="2">
    <source>
        <dbReference type="Pfam" id="PF02517"/>
    </source>
</evidence>
<dbReference type="Proteomes" id="UP001164726">
    <property type="component" value="Chromosome"/>
</dbReference>
<dbReference type="GO" id="GO:0008237">
    <property type="term" value="F:metallopeptidase activity"/>
    <property type="evidence" value="ECO:0007669"/>
    <property type="project" value="UniProtKB-KW"/>
</dbReference>
<dbReference type="EMBL" id="CP106877">
    <property type="protein sequence ID" value="WAA12901.1"/>
    <property type="molecule type" value="Genomic_DNA"/>
</dbReference>
<keyword evidence="1" id="KW-0812">Transmembrane</keyword>
<feature type="transmembrane region" description="Helical" evidence="1">
    <location>
        <begin position="26"/>
        <end position="47"/>
    </location>
</feature>
<feature type="transmembrane region" description="Helical" evidence="1">
    <location>
        <begin position="53"/>
        <end position="78"/>
    </location>
</feature>
<evidence type="ECO:0000313" key="4">
    <source>
        <dbReference type="Proteomes" id="UP001164726"/>
    </source>
</evidence>
<gene>
    <name evidence="3" type="ORF">OE105_01780</name>
</gene>
<reference evidence="3" key="1">
    <citation type="submission" date="2022-09" db="EMBL/GenBank/DDBJ databases">
        <title>Complete Genomes of Fervidibacillus albus and Fervidibacillus halotolerans isolated from tidal flat sediments.</title>
        <authorList>
            <person name="Kwon K.K."/>
            <person name="Yang S.-H."/>
            <person name="Park M.J."/>
            <person name="Oh H.-M."/>
        </authorList>
    </citation>
    <scope>NUCLEOTIDE SEQUENCE</scope>
    <source>
        <strain evidence="3">MEBiC13594</strain>
    </source>
</reference>
<keyword evidence="4" id="KW-1185">Reference proteome</keyword>
<feature type="transmembrane region" description="Helical" evidence="1">
    <location>
        <begin position="99"/>
        <end position="121"/>
    </location>
</feature>
<organism evidence="3 4">
    <name type="scientific">Fervidibacillus halotolerans</name>
    <dbReference type="NCBI Taxonomy" id="2980027"/>
    <lineage>
        <taxon>Bacteria</taxon>
        <taxon>Bacillati</taxon>
        <taxon>Bacillota</taxon>
        <taxon>Bacilli</taxon>
        <taxon>Bacillales</taxon>
        <taxon>Bacillaceae</taxon>
        <taxon>Fervidibacillus</taxon>
    </lineage>
</organism>
<feature type="domain" description="CAAX prenyl protease 2/Lysostaphin resistance protein A-like" evidence="2">
    <location>
        <begin position="101"/>
        <end position="186"/>
    </location>
</feature>
<dbReference type="KEGG" id="fhl:OE105_01780"/>
<name>A0A9E8RYJ5_9BACI</name>
<feature type="transmembrane region" description="Helical" evidence="1">
    <location>
        <begin position="158"/>
        <end position="179"/>
    </location>
</feature>
<dbReference type="GO" id="GO:0004175">
    <property type="term" value="F:endopeptidase activity"/>
    <property type="evidence" value="ECO:0007669"/>
    <property type="project" value="UniProtKB-ARBA"/>
</dbReference>
<keyword evidence="1" id="KW-1133">Transmembrane helix</keyword>
<evidence type="ECO:0000313" key="3">
    <source>
        <dbReference type="EMBL" id="WAA12901.1"/>
    </source>
</evidence>
<protein>
    <submittedName>
        <fullName evidence="3">CPBP family intramembrane metalloprotease</fullName>
    </submittedName>
</protein>
<dbReference type="GO" id="GO:0080120">
    <property type="term" value="P:CAAX-box protein maturation"/>
    <property type="evidence" value="ECO:0007669"/>
    <property type="project" value="UniProtKB-ARBA"/>
</dbReference>
<proteinExistence type="predicted"/>
<keyword evidence="3" id="KW-0378">Hydrolase</keyword>
<dbReference type="Pfam" id="PF02517">
    <property type="entry name" value="Rce1-like"/>
    <property type="match status" value="1"/>
</dbReference>
<dbReference type="RefSeq" id="WP_275421033.1">
    <property type="nucleotide sequence ID" value="NZ_CP106877.1"/>
</dbReference>
<keyword evidence="3" id="KW-0482">Metalloprotease</keyword>
<feature type="transmembrane region" description="Helical" evidence="1">
    <location>
        <begin position="127"/>
        <end position="151"/>
    </location>
</feature>
<dbReference type="InterPro" id="IPR003675">
    <property type="entry name" value="Rce1/LyrA-like_dom"/>
</dbReference>
<dbReference type="AlphaFoldDB" id="A0A9E8RYJ5"/>
<sequence>MVIFIEILVLLVTILWLKWRKVQYPFLYVGLLILSCLVNRFYFGSFLPDFTWFLWDFVTLFIVVILGMVFFVVDFIVLNMIKGKVLILDFLYIILKGKLQWRVFLLSSFISVFEELLFRYYMLTSEAMPFILLLIISSLCFGLVHIFFSTYDIFSKTVLGFVCGILFLLTDHILFPIVFHVTYNLFASKEKSYSMEVGNLGD</sequence>
<evidence type="ECO:0000256" key="1">
    <source>
        <dbReference type="SAM" id="Phobius"/>
    </source>
</evidence>